<dbReference type="PANTHER" id="PTHR23151">
    <property type="entry name" value="DIHYDROLIPOAMIDE ACETYL/SUCCINYL-TRANSFERASE-RELATED"/>
    <property type="match status" value="1"/>
</dbReference>
<feature type="compositionally biased region" description="Low complexity" evidence="5">
    <location>
        <begin position="146"/>
        <end position="156"/>
    </location>
</feature>
<feature type="domain" description="Peripheral subunit-binding (PSBD)" evidence="7">
    <location>
        <begin position="158"/>
        <end position="195"/>
    </location>
</feature>
<dbReference type="PROSITE" id="PS50968">
    <property type="entry name" value="BIOTINYL_LIPOYL"/>
    <property type="match status" value="1"/>
</dbReference>
<evidence type="ECO:0000256" key="3">
    <source>
        <dbReference type="ARBA" id="ARBA00022946"/>
    </source>
</evidence>
<evidence type="ECO:0000256" key="2">
    <source>
        <dbReference type="ARBA" id="ARBA00022823"/>
    </source>
</evidence>
<reference evidence="8" key="1">
    <citation type="submission" date="2024-06" db="EMBL/GenBank/DDBJ databases">
        <authorList>
            <person name="Liu X."/>
            <person name="Lenzi L."/>
            <person name="Haldenby T S."/>
            <person name="Uol C."/>
        </authorList>
    </citation>
    <scope>NUCLEOTIDE SEQUENCE</scope>
</reference>
<organism evidence="8 9">
    <name type="scientific">Calicophoron daubneyi</name>
    <name type="common">Rumen fluke</name>
    <name type="synonym">Paramphistomum daubneyi</name>
    <dbReference type="NCBI Taxonomy" id="300641"/>
    <lineage>
        <taxon>Eukaryota</taxon>
        <taxon>Metazoa</taxon>
        <taxon>Spiralia</taxon>
        <taxon>Lophotrochozoa</taxon>
        <taxon>Platyhelminthes</taxon>
        <taxon>Trematoda</taxon>
        <taxon>Digenea</taxon>
        <taxon>Plagiorchiida</taxon>
        <taxon>Pronocephalata</taxon>
        <taxon>Paramphistomoidea</taxon>
        <taxon>Paramphistomidae</taxon>
        <taxon>Calicophoron</taxon>
    </lineage>
</organism>
<dbReference type="InterPro" id="IPR004167">
    <property type="entry name" value="PSBD"/>
</dbReference>
<dbReference type="PROSITE" id="PS00189">
    <property type="entry name" value="LIPOYL"/>
    <property type="match status" value="1"/>
</dbReference>
<dbReference type="AlphaFoldDB" id="A0AAV2TMV9"/>
<dbReference type="SUPFAM" id="SSF47005">
    <property type="entry name" value="Peripheral subunit-binding domain of 2-oxo acid dehydrogenase complex"/>
    <property type="match status" value="1"/>
</dbReference>
<gene>
    <name evidence="8" type="ORF">CDAUBV1_LOCUS12248</name>
</gene>
<evidence type="ECO:0000259" key="6">
    <source>
        <dbReference type="PROSITE" id="PS50968"/>
    </source>
</evidence>
<name>A0AAV2TMV9_CALDB</name>
<comment type="caution">
    <text evidence="8">The sequence shown here is derived from an EMBL/GenBank/DDBJ whole genome shotgun (WGS) entry which is preliminary data.</text>
</comment>
<feature type="region of interest" description="Disordered" evidence="5">
    <location>
        <begin position="121"/>
        <end position="158"/>
    </location>
</feature>
<dbReference type="InterPro" id="IPR023213">
    <property type="entry name" value="CAT-like_dom_sf"/>
</dbReference>
<dbReference type="Gene3D" id="2.40.50.100">
    <property type="match status" value="1"/>
</dbReference>
<feature type="compositionally biased region" description="Low complexity" evidence="5">
    <location>
        <begin position="122"/>
        <end position="137"/>
    </location>
</feature>
<dbReference type="InterPro" id="IPR000089">
    <property type="entry name" value="Biotin_lipoyl"/>
</dbReference>
<dbReference type="InterPro" id="IPR011053">
    <property type="entry name" value="Single_hybrid_motif"/>
</dbReference>
<keyword evidence="3" id="KW-0809">Transit peptide</keyword>
<dbReference type="PANTHER" id="PTHR23151:SF90">
    <property type="entry name" value="DIHYDROLIPOYLLYSINE-RESIDUE ACETYLTRANSFERASE COMPONENT OF PYRUVATE DEHYDROGENASE COMPLEX, MITOCHONDRIAL-RELATED"/>
    <property type="match status" value="1"/>
</dbReference>
<evidence type="ECO:0000313" key="8">
    <source>
        <dbReference type="EMBL" id="CAL5137762.1"/>
    </source>
</evidence>
<evidence type="ECO:0000313" key="9">
    <source>
        <dbReference type="Proteomes" id="UP001497525"/>
    </source>
</evidence>
<dbReference type="InterPro" id="IPR036625">
    <property type="entry name" value="E3-bd_dom_sf"/>
</dbReference>
<dbReference type="FunFam" id="2.40.50.100:FF:000010">
    <property type="entry name" value="Acetyltransferase component of pyruvate dehydrogenase complex"/>
    <property type="match status" value="1"/>
</dbReference>
<protein>
    <recommendedName>
        <fullName evidence="4">Dihydrolipoamide acetyltransferase component of pyruvate dehydrogenase complex</fullName>
        <ecNumber evidence="4">2.3.1.-</ecNumber>
    </recommendedName>
</protein>
<keyword evidence="4" id="KW-0808">Transferase</keyword>
<proteinExistence type="inferred from homology"/>
<dbReference type="Gene3D" id="3.30.559.10">
    <property type="entry name" value="Chloramphenicol acetyltransferase-like domain"/>
    <property type="match status" value="1"/>
</dbReference>
<dbReference type="EMBL" id="CAXLJL010000434">
    <property type="protein sequence ID" value="CAL5137762.1"/>
    <property type="molecule type" value="Genomic_DNA"/>
</dbReference>
<dbReference type="GO" id="GO:0045254">
    <property type="term" value="C:pyruvate dehydrogenase complex"/>
    <property type="evidence" value="ECO:0007669"/>
    <property type="project" value="InterPro"/>
</dbReference>
<dbReference type="Gene3D" id="4.10.320.10">
    <property type="entry name" value="E3-binding domain"/>
    <property type="match status" value="1"/>
</dbReference>
<accession>A0AAV2TMV9</accession>
<dbReference type="SUPFAM" id="SSF51230">
    <property type="entry name" value="Single hybrid motif"/>
    <property type="match status" value="1"/>
</dbReference>
<dbReference type="GO" id="GO:0016746">
    <property type="term" value="F:acyltransferase activity"/>
    <property type="evidence" value="ECO:0007669"/>
    <property type="project" value="UniProtKB-KW"/>
</dbReference>
<dbReference type="SUPFAM" id="SSF52777">
    <property type="entry name" value="CoA-dependent acyltransferases"/>
    <property type="match status" value="1"/>
</dbReference>
<dbReference type="CDD" id="cd06849">
    <property type="entry name" value="lipoyl_domain"/>
    <property type="match status" value="1"/>
</dbReference>
<dbReference type="Pfam" id="PF00198">
    <property type="entry name" value="2-oxoacid_dh"/>
    <property type="match status" value="1"/>
</dbReference>
<keyword evidence="4" id="KW-0012">Acyltransferase</keyword>
<dbReference type="Pfam" id="PF02817">
    <property type="entry name" value="E3_binding"/>
    <property type="match status" value="1"/>
</dbReference>
<comment type="cofactor">
    <cofactor evidence="4">
        <name>(R)-lipoate</name>
        <dbReference type="ChEBI" id="CHEBI:83088"/>
    </cofactor>
</comment>
<evidence type="ECO:0000256" key="1">
    <source>
        <dbReference type="ARBA" id="ARBA00007317"/>
    </source>
</evidence>
<dbReference type="PROSITE" id="PS51826">
    <property type="entry name" value="PSBD"/>
    <property type="match status" value="1"/>
</dbReference>
<dbReference type="EC" id="2.3.1.-" evidence="4"/>
<dbReference type="InterPro" id="IPR001078">
    <property type="entry name" value="2-oxoacid_DH_actylTfrase"/>
</dbReference>
<keyword evidence="2 4" id="KW-0450">Lipoyl</keyword>
<feature type="domain" description="Lipoyl-binding" evidence="6">
    <location>
        <begin position="27"/>
        <end position="103"/>
    </location>
</feature>
<evidence type="ECO:0000259" key="7">
    <source>
        <dbReference type="PROSITE" id="PS51826"/>
    </source>
</evidence>
<evidence type="ECO:0000256" key="4">
    <source>
        <dbReference type="RuleBase" id="RU003423"/>
    </source>
</evidence>
<evidence type="ECO:0000256" key="5">
    <source>
        <dbReference type="SAM" id="MobiDB-lite"/>
    </source>
</evidence>
<sequence length="504" mass="53957">MHRLWNFGFRCLATRRCLHIASALKFPSEIKMPALSPTMTDGSIVKWGKKEGEEFAAGDVLCEVQTDKAVVALEAEDDGTLAKIIVPANVPGIKIGDLIAIVANSGEDWKEVAASAPATVQPGAAKPAAQAAPAAAPSAPPPSGSPAPSGSPTSRPEFMGPAVRLLLEKHHLDISKIPASGPRGQLLKGDVLDYIGKMPAGTAEPAAPKETAEQPQPFVPSVVAAESQAPFTDIPLTNMRQVIAKRLSKSKMTIPHEYVTGEAWLDRLMELRRDLKAKGGLKLSVNDMLIKACALGLRMVPELNATCDEATNMVIIQPSVDICMAVATPAGLITPILFNADRTPITKLSERASALAKKARDGKLQPHEFQGGTFTISNLGMFKIREFTAIINQPQVAILAVGTSRPRAMFTRPLPNDEDEAVCFSTSMNFTLSIDTRFVEEAAAGYFLSRVSHLLGHPHMLLEDDPVAISVLNSTKADSFDSMLLDLNVRPPPPPPMPQKAKRG</sequence>
<dbReference type="Pfam" id="PF00364">
    <property type="entry name" value="Biotin_lipoyl"/>
    <property type="match status" value="1"/>
</dbReference>
<dbReference type="Proteomes" id="UP001497525">
    <property type="component" value="Unassembled WGS sequence"/>
</dbReference>
<dbReference type="InterPro" id="IPR003016">
    <property type="entry name" value="2-oxoA_DH_lipoyl-BS"/>
</dbReference>
<dbReference type="GO" id="GO:0006086">
    <property type="term" value="P:pyruvate decarboxylation to acetyl-CoA"/>
    <property type="evidence" value="ECO:0007669"/>
    <property type="project" value="InterPro"/>
</dbReference>
<comment type="similarity">
    <text evidence="1 4">Belongs to the 2-oxoacid dehydrogenase family.</text>
</comment>
<dbReference type="GO" id="GO:0005739">
    <property type="term" value="C:mitochondrion"/>
    <property type="evidence" value="ECO:0007669"/>
    <property type="project" value="TreeGrafter"/>
</dbReference>
<dbReference type="InterPro" id="IPR045257">
    <property type="entry name" value="E2/Pdx1"/>
</dbReference>